<evidence type="ECO:0000256" key="4">
    <source>
        <dbReference type="ARBA" id="ARBA00022989"/>
    </source>
</evidence>
<dbReference type="GO" id="GO:0015086">
    <property type="term" value="F:cadmium ion transmembrane transporter activity"/>
    <property type="evidence" value="ECO:0007669"/>
    <property type="project" value="TreeGrafter"/>
</dbReference>
<evidence type="ECO:0000313" key="8">
    <source>
        <dbReference type="EMBL" id="PNG26877.1"/>
    </source>
</evidence>
<keyword evidence="4 6" id="KW-1133">Transmembrane helix</keyword>
<feature type="transmembrane region" description="Helical" evidence="6">
    <location>
        <begin position="132"/>
        <end position="151"/>
    </location>
</feature>
<dbReference type="GO" id="GO:0015093">
    <property type="term" value="F:ferrous iron transmembrane transporter activity"/>
    <property type="evidence" value="ECO:0007669"/>
    <property type="project" value="TreeGrafter"/>
</dbReference>
<organism evidence="8 9">
    <name type="scientific">Methylocella silvestris</name>
    <dbReference type="NCBI Taxonomy" id="199596"/>
    <lineage>
        <taxon>Bacteria</taxon>
        <taxon>Pseudomonadati</taxon>
        <taxon>Pseudomonadota</taxon>
        <taxon>Alphaproteobacteria</taxon>
        <taxon>Hyphomicrobiales</taxon>
        <taxon>Beijerinckiaceae</taxon>
        <taxon>Methylocella</taxon>
    </lineage>
</organism>
<dbReference type="Pfam" id="PF01545">
    <property type="entry name" value="Cation_efflux"/>
    <property type="match status" value="1"/>
</dbReference>
<dbReference type="PANTHER" id="PTHR43840">
    <property type="entry name" value="MITOCHONDRIAL METAL TRANSPORTER 1-RELATED"/>
    <property type="match status" value="1"/>
</dbReference>
<keyword evidence="2" id="KW-0813">Transport</keyword>
<accession>A0A2J7TJG7</accession>
<keyword evidence="3 6" id="KW-0812">Transmembrane</keyword>
<evidence type="ECO:0000256" key="5">
    <source>
        <dbReference type="ARBA" id="ARBA00023136"/>
    </source>
</evidence>
<feature type="transmembrane region" description="Helical" evidence="6">
    <location>
        <begin position="207"/>
        <end position="228"/>
    </location>
</feature>
<evidence type="ECO:0000256" key="2">
    <source>
        <dbReference type="ARBA" id="ARBA00022448"/>
    </source>
</evidence>
<feature type="transmembrane region" description="Helical" evidence="6">
    <location>
        <begin position="62"/>
        <end position="81"/>
    </location>
</feature>
<evidence type="ECO:0000313" key="9">
    <source>
        <dbReference type="Proteomes" id="UP000236286"/>
    </source>
</evidence>
<dbReference type="GO" id="GO:0006882">
    <property type="term" value="P:intracellular zinc ion homeostasis"/>
    <property type="evidence" value="ECO:0007669"/>
    <property type="project" value="TreeGrafter"/>
</dbReference>
<dbReference type="PANTHER" id="PTHR43840:SF15">
    <property type="entry name" value="MITOCHONDRIAL METAL TRANSPORTER 1-RELATED"/>
    <property type="match status" value="1"/>
</dbReference>
<feature type="transmembrane region" description="Helical" evidence="6">
    <location>
        <begin position="30"/>
        <end position="50"/>
    </location>
</feature>
<dbReference type="GO" id="GO:0015341">
    <property type="term" value="F:zinc efflux antiporter activity"/>
    <property type="evidence" value="ECO:0007669"/>
    <property type="project" value="TreeGrafter"/>
</dbReference>
<keyword evidence="5 6" id="KW-0472">Membrane</keyword>
<dbReference type="InterPro" id="IPR027469">
    <property type="entry name" value="Cation_efflux_TMD_sf"/>
</dbReference>
<dbReference type="AlphaFoldDB" id="A0A2J7TJG7"/>
<dbReference type="InterPro" id="IPR050291">
    <property type="entry name" value="CDF_Transporter"/>
</dbReference>
<feature type="transmembrane region" description="Helical" evidence="6">
    <location>
        <begin position="93"/>
        <end position="117"/>
    </location>
</feature>
<evidence type="ECO:0000256" key="3">
    <source>
        <dbReference type="ARBA" id="ARBA00022692"/>
    </source>
</evidence>
<comment type="caution">
    <text evidence="8">The sequence shown here is derived from an EMBL/GenBank/DDBJ whole genome shotgun (WGS) entry which is preliminary data.</text>
</comment>
<evidence type="ECO:0000256" key="1">
    <source>
        <dbReference type="ARBA" id="ARBA00004141"/>
    </source>
</evidence>
<sequence length="321" mass="34816">MDFPAQRPQQGERNLTEIAQPQDAGAEQTLLRLSIAVTLGLGALGLVAGLAIGSRSILFDGFYSIVDVAMTSLALIVSKLLTRDGSRRFQFGYWHFEPIVAALNGTILTLSSIYAFFDAVSLLMQGGHRVEFGPAALYAIISCAVCLVMAVRMRRAGEALNSDLLRVDARGFLIGGAVSLALLVSFLGAMALERTTHASLSPYVDPVVLATVILVLAPLPIMTVIRGVKEIFLVAPKDLDEEVRRVLEAANARHGFAGFTSYVAKTGRARFIDAYFIVPPGFAATRIEVFDQIRDKIAAELEEAETPLWLNISFTADRKWA</sequence>
<dbReference type="OrthoDB" id="2388015at2"/>
<protein>
    <recommendedName>
        <fullName evidence="7">Cation efflux protein transmembrane domain-containing protein</fullName>
    </recommendedName>
</protein>
<gene>
    <name evidence="8" type="ORF">CR492_06065</name>
</gene>
<feature type="domain" description="Cation efflux protein transmembrane" evidence="7">
    <location>
        <begin position="32"/>
        <end position="216"/>
    </location>
</feature>
<dbReference type="Proteomes" id="UP000236286">
    <property type="component" value="Unassembled WGS sequence"/>
</dbReference>
<evidence type="ECO:0000256" key="6">
    <source>
        <dbReference type="SAM" id="Phobius"/>
    </source>
</evidence>
<dbReference type="Gene3D" id="1.20.1510.10">
    <property type="entry name" value="Cation efflux protein transmembrane domain"/>
    <property type="match status" value="1"/>
</dbReference>
<feature type="transmembrane region" description="Helical" evidence="6">
    <location>
        <begin position="172"/>
        <end position="192"/>
    </location>
</feature>
<dbReference type="InterPro" id="IPR058533">
    <property type="entry name" value="Cation_efflux_TM"/>
</dbReference>
<reference evidence="8 9" key="1">
    <citation type="submission" date="2017-10" db="EMBL/GenBank/DDBJ databases">
        <title>Genome announcement of Methylocella silvestris TVC from permafrost.</title>
        <authorList>
            <person name="Wang J."/>
            <person name="Geng K."/>
            <person name="Ul-Haque F."/>
            <person name="Crombie A.T."/>
            <person name="Street L.E."/>
            <person name="Wookey P.A."/>
            <person name="Murrell J.C."/>
            <person name="Pratscher J."/>
        </authorList>
    </citation>
    <scope>NUCLEOTIDE SEQUENCE [LARGE SCALE GENOMIC DNA]</scope>
    <source>
        <strain evidence="8 9">TVC</strain>
    </source>
</reference>
<comment type="subcellular location">
    <subcellularLocation>
        <location evidence="1">Membrane</location>
        <topology evidence="1">Multi-pass membrane protein</topology>
    </subcellularLocation>
</comment>
<name>A0A2J7TJG7_METSI</name>
<evidence type="ECO:0000259" key="7">
    <source>
        <dbReference type="Pfam" id="PF01545"/>
    </source>
</evidence>
<dbReference type="SUPFAM" id="SSF161111">
    <property type="entry name" value="Cation efflux protein transmembrane domain-like"/>
    <property type="match status" value="1"/>
</dbReference>
<dbReference type="GO" id="GO:0005886">
    <property type="term" value="C:plasma membrane"/>
    <property type="evidence" value="ECO:0007669"/>
    <property type="project" value="TreeGrafter"/>
</dbReference>
<dbReference type="EMBL" id="PDZR01000004">
    <property type="protein sequence ID" value="PNG26877.1"/>
    <property type="molecule type" value="Genomic_DNA"/>
</dbReference>
<proteinExistence type="predicted"/>